<keyword evidence="3" id="KW-0804">Transcription</keyword>
<keyword evidence="1" id="KW-0805">Transcription regulation</keyword>
<comment type="caution">
    <text evidence="6">The sequence shown here is derived from an EMBL/GenBank/DDBJ whole genome shotgun (WGS) entry which is preliminary data.</text>
</comment>
<dbReference type="GO" id="GO:0003700">
    <property type="term" value="F:DNA-binding transcription factor activity"/>
    <property type="evidence" value="ECO:0007669"/>
    <property type="project" value="TreeGrafter"/>
</dbReference>
<dbReference type="InterPro" id="IPR014757">
    <property type="entry name" value="Tscrpt_reg_IclR_C"/>
</dbReference>
<reference evidence="6 7" key="1">
    <citation type="submission" date="2016-09" db="EMBL/GenBank/DDBJ databases">
        <authorList>
            <person name="Capua I."/>
            <person name="De Benedictis P."/>
            <person name="Joannis T."/>
            <person name="Lombin L.H."/>
            <person name="Cattoli G."/>
        </authorList>
    </citation>
    <scope>NUCLEOTIDE SEQUENCE [LARGE SCALE GENOMIC DNA]</scope>
    <source>
        <strain evidence="6 7">ANC 4671</strain>
    </source>
</reference>
<dbReference type="SUPFAM" id="SSF46785">
    <property type="entry name" value="Winged helix' DNA-binding domain"/>
    <property type="match status" value="1"/>
</dbReference>
<dbReference type="RefSeq" id="WP_070071141.1">
    <property type="nucleotide sequence ID" value="NZ_MKKK01000074.1"/>
</dbReference>
<dbReference type="InterPro" id="IPR036388">
    <property type="entry name" value="WH-like_DNA-bd_sf"/>
</dbReference>
<sequence>MDKQKKINPISSEEILNEHYISSLAKGMQVLEAFGTERQRLSVGQVAAKTKISRTAVRRYLYTFKYLGYLSSDGTHYWITHKVLRFSSAYLNSSFLPKLAQPYLNALNQMTDLSFSIVVLDGHEVVPVAHSVMRQNEQCIMPYGIHLGNRLPAHATSTGKLLLSYLSSDELQQWIEQFGLKRLTPYSIIDEDVFKQRMIEISQQDYCLSKEEHELGVIAIAVPLLSSTGHAIAALNCISTTNQIDAHDLYEHILPKLRQTAQEIRYALN</sequence>
<evidence type="ECO:0000256" key="3">
    <source>
        <dbReference type="ARBA" id="ARBA00023163"/>
    </source>
</evidence>
<proteinExistence type="predicted"/>
<dbReference type="GO" id="GO:0003677">
    <property type="term" value="F:DNA binding"/>
    <property type="evidence" value="ECO:0007669"/>
    <property type="project" value="UniProtKB-KW"/>
</dbReference>
<dbReference type="InterPro" id="IPR036390">
    <property type="entry name" value="WH_DNA-bd_sf"/>
</dbReference>
<dbReference type="Pfam" id="PF01614">
    <property type="entry name" value="IclR_C"/>
    <property type="match status" value="1"/>
</dbReference>
<evidence type="ECO:0000259" key="5">
    <source>
        <dbReference type="PROSITE" id="PS51078"/>
    </source>
</evidence>
<name>A0A1E7QX05_9GAMM</name>
<dbReference type="PROSITE" id="PS51077">
    <property type="entry name" value="HTH_ICLR"/>
    <property type="match status" value="1"/>
</dbReference>
<dbReference type="InterPro" id="IPR050707">
    <property type="entry name" value="HTH_MetabolicPath_Reg"/>
</dbReference>
<dbReference type="AlphaFoldDB" id="A0A1E7QX05"/>
<dbReference type="Gene3D" id="1.10.10.10">
    <property type="entry name" value="Winged helix-like DNA-binding domain superfamily/Winged helix DNA-binding domain"/>
    <property type="match status" value="1"/>
</dbReference>
<dbReference type="Gene3D" id="3.30.450.40">
    <property type="match status" value="1"/>
</dbReference>
<dbReference type="GO" id="GO:0045892">
    <property type="term" value="P:negative regulation of DNA-templated transcription"/>
    <property type="evidence" value="ECO:0007669"/>
    <property type="project" value="TreeGrafter"/>
</dbReference>
<keyword evidence="7" id="KW-1185">Reference proteome</keyword>
<protein>
    <submittedName>
        <fullName evidence="6">IclR family transcriptional regulator</fullName>
    </submittedName>
</protein>
<evidence type="ECO:0000313" key="6">
    <source>
        <dbReference type="EMBL" id="OEY91526.1"/>
    </source>
</evidence>
<dbReference type="SMART" id="SM00346">
    <property type="entry name" value="HTH_ICLR"/>
    <property type="match status" value="1"/>
</dbReference>
<gene>
    <name evidence="6" type="ORF">BJI46_07120</name>
</gene>
<accession>A0A1E7QX05</accession>
<dbReference type="Pfam" id="PF09339">
    <property type="entry name" value="HTH_IclR"/>
    <property type="match status" value="1"/>
</dbReference>
<organism evidence="6 7">
    <name type="scientific">Acinetobacter qingfengensis</name>
    <dbReference type="NCBI Taxonomy" id="1262585"/>
    <lineage>
        <taxon>Bacteria</taxon>
        <taxon>Pseudomonadati</taxon>
        <taxon>Pseudomonadota</taxon>
        <taxon>Gammaproteobacteria</taxon>
        <taxon>Moraxellales</taxon>
        <taxon>Moraxellaceae</taxon>
        <taxon>Acinetobacter</taxon>
    </lineage>
</organism>
<keyword evidence="2" id="KW-0238">DNA-binding</keyword>
<dbReference type="SUPFAM" id="SSF55781">
    <property type="entry name" value="GAF domain-like"/>
    <property type="match status" value="1"/>
</dbReference>
<evidence type="ECO:0000313" key="7">
    <source>
        <dbReference type="Proteomes" id="UP000185895"/>
    </source>
</evidence>
<feature type="domain" description="HTH iclR-type" evidence="4">
    <location>
        <begin position="21"/>
        <end position="81"/>
    </location>
</feature>
<evidence type="ECO:0000256" key="2">
    <source>
        <dbReference type="ARBA" id="ARBA00023125"/>
    </source>
</evidence>
<dbReference type="STRING" id="1262585.BJI46_07120"/>
<dbReference type="Proteomes" id="UP000185895">
    <property type="component" value="Unassembled WGS sequence"/>
</dbReference>
<evidence type="ECO:0000259" key="4">
    <source>
        <dbReference type="PROSITE" id="PS51077"/>
    </source>
</evidence>
<feature type="domain" description="IclR-ED" evidence="5">
    <location>
        <begin position="82"/>
        <end position="269"/>
    </location>
</feature>
<dbReference type="EMBL" id="MKKK01000074">
    <property type="protein sequence ID" value="OEY91526.1"/>
    <property type="molecule type" value="Genomic_DNA"/>
</dbReference>
<dbReference type="InterPro" id="IPR029016">
    <property type="entry name" value="GAF-like_dom_sf"/>
</dbReference>
<evidence type="ECO:0000256" key="1">
    <source>
        <dbReference type="ARBA" id="ARBA00023015"/>
    </source>
</evidence>
<dbReference type="PROSITE" id="PS51078">
    <property type="entry name" value="ICLR_ED"/>
    <property type="match status" value="1"/>
</dbReference>
<dbReference type="PANTHER" id="PTHR30136:SF34">
    <property type="entry name" value="TRANSCRIPTIONAL REGULATOR"/>
    <property type="match status" value="1"/>
</dbReference>
<dbReference type="PANTHER" id="PTHR30136">
    <property type="entry name" value="HELIX-TURN-HELIX TRANSCRIPTIONAL REGULATOR, ICLR FAMILY"/>
    <property type="match status" value="1"/>
</dbReference>
<dbReference type="InterPro" id="IPR005471">
    <property type="entry name" value="Tscrpt_reg_IclR_N"/>
</dbReference>